<dbReference type="PANTHER" id="PTHR32060:SF30">
    <property type="entry name" value="CARBOXY-TERMINAL PROCESSING PROTEASE CTPA"/>
    <property type="match status" value="1"/>
</dbReference>
<gene>
    <name evidence="3" type="ORF">FPZ43_02725</name>
</gene>
<protein>
    <recommendedName>
        <fullName evidence="2">PDZ domain-containing protein</fullName>
    </recommendedName>
</protein>
<dbReference type="GO" id="GO:0007165">
    <property type="term" value="P:signal transduction"/>
    <property type="evidence" value="ECO:0007669"/>
    <property type="project" value="TreeGrafter"/>
</dbReference>
<dbReference type="GO" id="GO:0008236">
    <property type="term" value="F:serine-type peptidase activity"/>
    <property type="evidence" value="ECO:0007669"/>
    <property type="project" value="InterPro"/>
</dbReference>
<keyword evidence="1" id="KW-0732">Signal</keyword>
<dbReference type="Gene3D" id="2.30.42.10">
    <property type="match status" value="1"/>
</dbReference>
<feature type="signal peptide" evidence="1">
    <location>
        <begin position="1"/>
        <end position="18"/>
    </location>
</feature>
<dbReference type="Proteomes" id="UP000320042">
    <property type="component" value="Unassembled WGS sequence"/>
</dbReference>
<dbReference type="InterPro" id="IPR036034">
    <property type="entry name" value="PDZ_sf"/>
</dbReference>
<dbReference type="Gene3D" id="3.30.750.170">
    <property type="match status" value="1"/>
</dbReference>
<feature type="domain" description="PDZ" evidence="2">
    <location>
        <begin position="138"/>
        <end position="211"/>
    </location>
</feature>
<dbReference type="PROSITE" id="PS51257">
    <property type="entry name" value="PROKAR_LIPOPROTEIN"/>
    <property type="match status" value="1"/>
</dbReference>
<dbReference type="InterPro" id="IPR005151">
    <property type="entry name" value="Tail-specific_protease"/>
</dbReference>
<dbReference type="GO" id="GO:0006508">
    <property type="term" value="P:proteolysis"/>
    <property type="evidence" value="ECO:0007669"/>
    <property type="project" value="InterPro"/>
</dbReference>
<dbReference type="Gene3D" id="3.90.226.10">
    <property type="entry name" value="2-enoyl-CoA Hydratase, Chain A, domain 1"/>
    <property type="match status" value="1"/>
</dbReference>
<dbReference type="Pfam" id="PF03572">
    <property type="entry name" value="Peptidase_S41"/>
    <property type="match status" value="1"/>
</dbReference>
<feature type="chain" id="PRO_5021780827" description="PDZ domain-containing protein" evidence="1">
    <location>
        <begin position="19"/>
        <end position="527"/>
    </location>
</feature>
<dbReference type="InterPro" id="IPR041489">
    <property type="entry name" value="PDZ_6"/>
</dbReference>
<dbReference type="SMART" id="SM00228">
    <property type="entry name" value="PDZ"/>
    <property type="match status" value="1"/>
</dbReference>
<dbReference type="InterPro" id="IPR029045">
    <property type="entry name" value="ClpP/crotonase-like_dom_sf"/>
</dbReference>
<evidence type="ECO:0000259" key="2">
    <source>
        <dbReference type="SMART" id="SM00228"/>
    </source>
</evidence>
<comment type="caution">
    <text evidence="3">The sequence shown here is derived from an EMBL/GenBank/DDBJ whole genome shotgun (WGS) entry which is preliminary data.</text>
</comment>
<name>A0A563UJC2_9SPHI</name>
<evidence type="ECO:0000313" key="4">
    <source>
        <dbReference type="Proteomes" id="UP000320042"/>
    </source>
</evidence>
<dbReference type="CDD" id="cd07561">
    <property type="entry name" value="Peptidase_S41_CPP_like"/>
    <property type="match status" value="1"/>
</dbReference>
<dbReference type="SUPFAM" id="SSF52096">
    <property type="entry name" value="ClpP/crotonase"/>
    <property type="match status" value="1"/>
</dbReference>
<dbReference type="SUPFAM" id="SSF50156">
    <property type="entry name" value="PDZ domain-like"/>
    <property type="match status" value="1"/>
</dbReference>
<dbReference type="PANTHER" id="PTHR32060">
    <property type="entry name" value="TAIL-SPECIFIC PROTEASE"/>
    <property type="match status" value="1"/>
</dbReference>
<evidence type="ECO:0000313" key="3">
    <source>
        <dbReference type="EMBL" id="TWR31409.1"/>
    </source>
</evidence>
<proteinExistence type="predicted"/>
<dbReference type="GO" id="GO:0030288">
    <property type="term" value="C:outer membrane-bounded periplasmic space"/>
    <property type="evidence" value="ECO:0007669"/>
    <property type="project" value="TreeGrafter"/>
</dbReference>
<organism evidence="3 4">
    <name type="scientific">Mucilaginibacter pallidiroseus</name>
    <dbReference type="NCBI Taxonomy" id="2599295"/>
    <lineage>
        <taxon>Bacteria</taxon>
        <taxon>Pseudomonadati</taxon>
        <taxon>Bacteroidota</taxon>
        <taxon>Sphingobacteriia</taxon>
        <taxon>Sphingobacteriales</taxon>
        <taxon>Sphingobacteriaceae</taxon>
        <taxon>Mucilaginibacter</taxon>
    </lineage>
</organism>
<sequence>MRKSLYFLSFVMLLGAVACKKSKTPTPDEDNTTTGPSKTGSTLDLMRDSVYLYAKETYYWNTAIPDYATFKPRSYTGSNDLDALQAEIDAISQLQINPDTKRPYEYSPNDVGHAKYSFIDEGEVAANLSAVKGDFGFAPIWITTTDLRVRYVYPGSPADQAGLKRGYQITKINDRTSLNYDGDSSNPTTVNFVINAYANSSNITMTVKRPDGTSFDVNMNVASYATNPVLKTSVINTANGHKVGYIVFNSFTEPDNAKPKLNEAFATFSAAGITDLVVDLRYNSGGYVSTAEYLTNLIAPASASGQLMYNTYFNSTLASGKAVLLKNQVRKNNGTTYSLGQLDYSVEGNATNFSKTNVPYTFSLGNVFFIVTGSTASASELTINNLRGVMDNVKLIGTTTYGKPVGFFDIDINKYKMYIAQFETKNKKGEGGYYSGMTPTSANVPTNYAGVRDGDDVSKDFGDPTERLLAHALNFVNTGSYSTTGGQQIQSLSNAPGTFSIDEQRAAAIQLDGKRFNGMIFDNLKKK</sequence>
<dbReference type="RefSeq" id="WP_146380306.1">
    <property type="nucleotide sequence ID" value="NZ_VOEJ01000001.1"/>
</dbReference>
<dbReference type="AlphaFoldDB" id="A0A563UJC2"/>
<reference evidence="3 4" key="1">
    <citation type="submission" date="2019-07" db="EMBL/GenBank/DDBJ databases">
        <authorList>
            <person name="Kim J."/>
        </authorList>
    </citation>
    <scope>NUCLEOTIDE SEQUENCE [LARGE SCALE GENOMIC DNA]</scope>
    <source>
        <strain evidence="4">dk17</strain>
    </source>
</reference>
<dbReference type="EMBL" id="VOEJ01000001">
    <property type="protein sequence ID" value="TWR31409.1"/>
    <property type="molecule type" value="Genomic_DNA"/>
</dbReference>
<accession>A0A563UJC2</accession>
<keyword evidence="4" id="KW-1185">Reference proteome</keyword>
<dbReference type="GO" id="GO:0004175">
    <property type="term" value="F:endopeptidase activity"/>
    <property type="evidence" value="ECO:0007669"/>
    <property type="project" value="TreeGrafter"/>
</dbReference>
<evidence type="ECO:0000256" key="1">
    <source>
        <dbReference type="SAM" id="SignalP"/>
    </source>
</evidence>
<dbReference type="Pfam" id="PF17820">
    <property type="entry name" value="PDZ_6"/>
    <property type="match status" value="1"/>
</dbReference>
<dbReference type="InterPro" id="IPR001478">
    <property type="entry name" value="PDZ"/>
</dbReference>
<dbReference type="OrthoDB" id="7168509at2"/>